<dbReference type="Pfam" id="PF00172">
    <property type="entry name" value="Zn_clus"/>
    <property type="match status" value="1"/>
</dbReference>
<dbReference type="SUPFAM" id="SSF57701">
    <property type="entry name" value="Zn2/Cys6 DNA-binding domain"/>
    <property type="match status" value="1"/>
</dbReference>
<reference evidence="7 8" key="1">
    <citation type="submission" date="2024-07" db="EMBL/GenBank/DDBJ databases">
        <title>Section-level genome sequencing and comparative genomics of Aspergillus sections Usti and Cavernicolus.</title>
        <authorList>
            <consortium name="Lawrence Berkeley National Laboratory"/>
            <person name="Nybo J.L."/>
            <person name="Vesth T.C."/>
            <person name="Theobald S."/>
            <person name="Frisvad J.C."/>
            <person name="Larsen T.O."/>
            <person name="Kjaerboelling I."/>
            <person name="Rothschild-Mancinelli K."/>
            <person name="Lyhne E.K."/>
            <person name="Kogle M.E."/>
            <person name="Barry K."/>
            <person name="Clum A."/>
            <person name="Na H."/>
            <person name="Ledsgaard L."/>
            <person name="Lin J."/>
            <person name="Lipzen A."/>
            <person name="Kuo A."/>
            <person name="Riley R."/>
            <person name="Mondo S."/>
            <person name="Labutti K."/>
            <person name="Haridas S."/>
            <person name="Pangalinan J."/>
            <person name="Salamov A.A."/>
            <person name="Simmons B.A."/>
            <person name="Magnuson J.K."/>
            <person name="Chen J."/>
            <person name="Drula E."/>
            <person name="Henrissat B."/>
            <person name="Wiebenga A."/>
            <person name="Lubbers R.J."/>
            <person name="Gomes A.C."/>
            <person name="Macurrencykelacurrency M.R."/>
            <person name="Stajich J."/>
            <person name="Grigoriev I.V."/>
            <person name="Mortensen U.H."/>
            <person name="De Vries R.P."/>
            <person name="Baker S.E."/>
            <person name="Andersen M.R."/>
        </authorList>
    </citation>
    <scope>NUCLEOTIDE SEQUENCE [LARGE SCALE GENOMIC DNA]</scope>
    <source>
        <strain evidence="7 8">CBS 449.75</strain>
    </source>
</reference>
<evidence type="ECO:0000256" key="1">
    <source>
        <dbReference type="ARBA" id="ARBA00023015"/>
    </source>
</evidence>
<evidence type="ECO:0000256" key="4">
    <source>
        <dbReference type="ARBA" id="ARBA00023242"/>
    </source>
</evidence>
<keyword evidence="1" id="KW-0805">Transcription regulation</keyword>
<name>A0ABR4LU24_9EURO</name>
<protein>
    <recommendedName>
        <fullName evidence="6">Zn(2)-C6 fungal-type domain-containing protein</fullName>
    </recommendedName>
</protein>
<dbReference type="PANTHER" id="PTHR31069">
    <property type="entry name" value="OLEATE-ACTIVATED TRANSCRIPTION FACTOR 1-RELATED"/>
    <property type="match status" value="1"/>
</dbReference>
<dbReference type="PRINTS" id="PR00755">
    <property type="entry name" value="AFLATOXINBRP"/>
</dbReference>
<dbReference type="PANTHER" id="PTHR31069:SF26">
    <property type="entry name" value="ZN(2)-C6 FUNGAL-TYPE DOMAIN-CONTAINING PROTEIN"/>
    <property type="match status" value="1"/>
</dbReference>
<feature type="compositionally biased region" description="Basic and acidic residues" evidence="5">
    <location>
        <begin position="125"/>
        <end position="143"/>
    </location>
</feature>
<dbReference type="RefSeq" id="XP_070887033.1">
    <property type="nucleotide sequence ID" value="XM_071035205.1"/>
</dbReference>
<dbReference type="InterPro" id="IPR036864">
    <property type="entry name" value="Zn2-C6_fun-type_DNA-bd_sf"/>
</dbReference>
<keyword evidence="2" id="KW-0238">DNA-binding</keyword>
<proteinExistence type="predicted"/>
<accession>A0ABR4LU24</accession>
<dbReference type="GeneID" id="98150277"/>
<dbReference type="EMBL" id="JBFXLQ010000015">
    <property type="protein sequence ID" value="KAL2868054.1"/>
    <property type="molecule type" value="Genomic_DNA"/>
</dbReference>
<keyword evidence="8" id="KW-1185">Reference proteome</keyword>
<dbReference type="InterPro" id="IPR001138">
    <property type="entry name" value="Zn2Cys6_DnaBD"/>
</dbReference>
<feature type="region of interest" description="Disordered" evidence="5">
    <location>
        <begin position="91"/>
        <end position="146"/>
    </location>
</feature>
<evidence type="ECO:0000313" key="7">
    <source>
        <dbReference type="EMBL" id="KAL2868054.1"/>
    </source>
</evidence>
<comment type="caution">
    <text evidence="7">The sequence shown here is derived from an EMBL/GenBank/DDBJ whole genome shotgun (WGS) entry which is preliminary data.</text>
</comment>
<dbReference type="InterPro" id="IPR050675">
    <property type="entry name" value="OAF3"/>
</dbReference>
<organism evidence="7 8">
    <name type="scientific">Aspergillus lucknowensis</name>
    <dbReference type="NCBI Taxonomy" id="176173"/>
    <lineage>
        <taxon>Eukaryota</taxon>
        <taxon>Fungi</taxon>
        <taxon>Dikarya</taxon>
        <taxon>Ascomycota</taxon>
        <taxon>Pezizomycotina</taxon>
        <taxon>Eurotiomycetes</taxon>
        <taxon>Eurotiomycetidae</taxon>
        <taxon>Eurotiales</taxon>
        <taxon>Aspergillaceae</taxon>
        <taxon>Aspergillus</taxon>
        <taxon>Aspergillus subgen. Nidulantes</taxon>
    </lineage>
</organism>
<evidence type="ECO:0000256" key="2">
    <source>
        <dbReference type="ARBA" id="ARBA00023125"/>
    </source>
</evidence>
<sequence length="545" mass="60972">MDRLLPYIYSTEATHVRPKAPDLPRGALAMNHLREEGFSPEKLPKSVKVRSTCNACQQAKIRCSHDRPSCKRCQRHNIDCVYSISRRLGRPAKKKDTSLDNSPTCQTRSDNQLNKKVRPKKKKRIKDEPTPDFGSCERSDSREGNPLFDTLTVGQGHLDNLAVEDSLWNPAFVDIVTAAPFSFSDNIDMASDSWLHEFMSNPFTDPAQDHGLEDPFAGDDVKIDDTTSKTPIDLDNLPVQSDSISDATSEAHDLLSSSYSAGANGSVIHSEALSGTSQEAFQSTPVFTENFKQELFSWPQPCSALGHDFPTEPSSLFPPVNSVKRAHDYSFSGEELRASSRSLSSNCRSQAHQQTIRDLNRVNFCASRTGPAVTIDSILTCQRVLQQLTESILQCRVCSQERVNLLMFVIVSIDSLITTLDAITSGECDVVDRLFPECFSPLVQDYRSDSAARWYRRSNMQLKSQLEACPLVVGGFCVPAEEKFLFVRRVLHSRLSGLLGTVHRIRLCTQESLAPSASRGRLEMMRETDQRLKMIIMKLNMMTRP</sequence>
<keyword evidence="4" id="KW-0539">Nucleus</keyword>
<dbReference type="Proteomes" id="UP001610432">
    <property type="component" value="Unassembled WGS sequence"/>
</dbReference>
<feature type="compositionally biased region" description="Basic residues" evidence="5">
    <location>
        <begin position="115"/>
        <end position="124"/>
    </location>
</feature>
<gene>
    <name evidence="7" type="ORF">BJX67DRAFT_60016</name>
</gene>
<feature type="compositionally biased region" description="Polar residues" evidence="5">
    <location>
        <begin position="99"/>
        <end position="114"/>
    </location>
</feature>
<dbReference type="SMART" id="SM00066">
    <property type="entry name" value="GAL4"/>
    <property type="match status" value="1"/>
</dbReference>
<dbReference type="Gene3D" id="4.10.240.10">
    <property type="entry name" value="Zn(2)-C6 fungal-type DNA-binding domain"/>
    <property type="match status" value="1"/>
</dbReference>
<feature type="domain" description="Zn(2)-C6 fungal-type" evidence="6">
    <location>
        <begin position="52"/>
        <end position="82"/>
    </location>
</feature>
<evidence type="ECO:0000256" key="5">
    <source>
        <dbReference type="SAM" id="MobiDB-lite"/>
    </source>
</evidence>
<evidence type="ECO:0000259" key="6">
    <source>
        <dbReference type="PROSITE" id="PS50048"/>
    </source>
</evidence>
<keyword evidence="3" id="KW-0804">Transcription</keyword>
<evidence type="ECO:0000256" key="3">
    <source>
        <dbReference type="ARBA" id="ARBA00023163"/>
    </source>
</evidence>
<evidence type="ECO:0000313" key="8">
    <source>
        <dbReference type="Proteomes" id="UP001610432"/>
    </source>
</evidence>
<dbReference type="CDD" id="cd00067">
    <property type="entry name" value="GAL4"/>
    <property type="match status" value="1"/>
</dbReference>
<dbReference type="PROSITE" id="PS50048">
    <property type="entry name" value="ZN2_CY6_FUNGAL_2"/>
    <property type="match status" value="1"/>
</dbReference>